<name>A0A7G9YDU0_9EURY</name>
<sequence>MMLYKYICFTKRFTQFFKMRIAAGIENILKQILHDIGIPTPSSSLWHRDLLILASEENIITGTMRKRLAKYLAFCHFFVRAYSFLLDERELKLLVGDIFDTYKAFEEETDIWISRKR</sequence>
<reference evidence="2" key="1">
    <citation type="submission" date="2020-06" db="EMBL/GenBank/DDBJ databases">
        <title>Unique genomic features of the anaerobic methanotrophic archaea.</title>
        <authorList>
            <person name="Chadwick G.L."/>
            <person name="Skennerton C.T."/>
            <person name="Laso-Perez R."/>
            <person name="Leu A.O."/>
            <person name="Speth D.R."/>
            <person name="Yu H."/>
            <person name="Morgan-Lang C."/>
            <person name="Hatzenpichler R."/>
            <person name="Goudeau D."/>
            <person name="Malmstrom R."/>
            <person name="Brazelton W.J."/>
            <person name="Woyke T."/>
            <person name="Hallam S.J."/>
            <person name="Tyson G.W."/>
            <person name="Wegener G."/>
            <person name="Boetius A."/>
            <person name="Orphan V."/>
        </authorList>
    </citation>
    <scope>NUCLEOTIDE SEQUENCE</scope>
</reference>
<dbReference type="EMBL" id="MT631170">
    <property type="protein sequence ID" value="QNO46174.1"/>
    <property type="molecule type" value="Genomic_DNA"/>
</dbReference>
<dbReference type="Pfam" id="PF20797">
    <property type="entry name" value="HepT-like_2"/>
    <property type="match status" value="1"/>
</dbReference>
<evidence type="ECO:0000313" key="2">
    <source>
        <dbReference type="EMBL" id="QNO46174.1"/>
    </source>
</evidence>
<feature type="domain" description="HepT-like" evidence="1">
    <location>
        <begin position="23"/>
        <end position="110"/>
    </location>
</feature>
<evidence type="ECO:0000259" key="1">
    <source>
        <dbReference type="Pfam" id="PF20797"/>
    </source>
</evidence>
<dbReference type="InterPro" id="IPR048769">
    <property type="entry name" value="HepT-like_dom"/>
</dbReference>
<gene>
    <name evidence="2" type="ORF">LJAJCFKK_00026</name>
</gene>
<organism evidence="2">
    <name type="scientific">Candidatus Methanogaster sp. ANME-2c ERB4</name>
    <dbReference type="NCBI Taxonomy" id="2759911"/>
    <lineage>
        <taxon>Archaea</taxon>
        <taxon>Methanobacteriati</taxon>
        <taxon>Methanobacteriota</taxon>
        <taxon>Stenosarchaea group</taxon>
        <taxon>Methanomicrobia</taxon>
        <taxon>Methanosarcinales</taxon>
        <taxon>ANME-2 cluster</taxon>
        <taxon>Candidatus Methanogasteraceae</taxon>
        <taxon>Candidatus Methanogaster</taxon>
    </lineage>
</organism>
<accession>A0A7G9YDU0</accession>
<dbReference type="AlphaFoldDB" id="A0A7G9YDU0"/>
<proteinExistence type="predicted"/>
<protein>
    <recommendedName>
        <fullName evidence="1">HepT-like domain-containing protein</fullName>
    </recommendedName>
</protein>